<dbReference type="Gene3D" id="3.50.50.60">
    <property type="entry name" value="FAD/NAD(P)-binding domain"/>
    <property type="match status" value="1"/>
</dbReference>
<feature type="domain" description="FAD-dependent urate hydroxylase HpyO/Asp monooxygenase CreE-like FAD/NAD(P)-binding" evidence="1">
    <location>
        <begin position="12"/>
        <end position="165"/>
    </location>
</feature>
<dbReference type="InterPro" id="IPR036188">
    <property type="entry name" value="FAD/NAD-bd_sf"/>
</dbReference>
<proteinExistence type="predicted"/>
<keyword evidence="3" id="KW-1185">Reference proteome</keyword>
<gene>
    <name evidence="2" type="ORF">LMG28138_00601</name>
</gene>
<evidence type="ECO:0000259" key="1">
    <source>
        <dbReference type="Pfam" id="PF13454"/>
    </source>
</evidence>
<name>A0A6S7CEV5_9BURK</name>
<dbReference type="AlphaFoldDB" id="A0A6S7CEV5"/>
<dbReference type="Pfam" id="PF13454">
    <property type="entry name" value="NAD_binding_9"/>
    <property type="match status" value="1"/>
</dbReference>
<dbReference type="SUPFAM" id="SSF51905">
    <property type="entry name" value="FAD/NAD(P)-binding domain"/>
    <property type="match status" value="1"/>
</dbReference>
<dbReference type="InterPro" id="IPR052189">
    <property type="entry name" value="L-asp_N-monooxygenase_NS-form"/>
</dbReference>
<dbReference type="PANTHER" id="PTHR40254:SF1">
    <property type="entry name" value="BLR0577 PROTEIN"/>
    <property type="match status" value="1"/>
</dbReference>
<dbReference type="InterPro" id="IPR038732">
    <property type="entry name" value="HpyO/CreE_NAD-binding"/>
</dbReference>
<dbReference type="PANTHER" id="PTHR40254">
    <property type="entry name" value="BLR0577 PROTEIN"/>
    <property type="match status" value="1"/>
</dbReference>
<accession>A0A6S7CEV5</accession>
<reference evidence="2 3" key="1">
    <citation type="submission" date="2020-04" db="EMBL/GenBank/DDBJ databases">
        <authorList>
            <person name="De Canck E."/>
        </authorList>
    </citation>
    <scope>NUCLEOTIDE SEQUENCE [LARGE SCALE GENOMIC DNA]</scope>
    <source>
        <strain evidence="2 3">LMG 28138</strain>
    </source>
</reference>
<sequence length="478" mass="52822">MDREVDMVKTIVIVGAGFSGTALAVNLLRSGHAKTPRVILINRSGRMARGVAYGTNDSRHLLNVPAGNMSLLPDQPDGFVEYCRRVDPSITPKSFVSREIYGNYLEQSLTDVECRNSSGSGLTRVVGEVVRIESMVMADSQQTAAIHLRDGNTLHADHVVLACGNFAPASPPLEDSSFYSSKRYIRDPWQSGALATIPTHEKVLLIGTGLTAVDVALRFAGENPSRLCYAVSRRGLMPQAHRSMDKAPVQFDASPLVREMGVHVRGYVRALRQQIALHARDGLDWRDIVAALRPHTSALWTRLSEAERRRFLRHVQPHWDVHRHRTAPESHQNFKTLVTNGTLRTLAGNLLRIREEGNSIRVAIRLRGTTNETSVEVGYVVNCTGPNSDVRRVDDPLIRQLITDGVMSADPNGSGVEVTEDYQLVSSQGQCNDVIRYVGPLLRARYWEATAVPELRQHVQQLANILSIARTGVRVTAA</sequence>
<dbReference type="PRINTS" id="PR00368">
    <property type="entry name" value="FADPNR"/>
</dbReference>
<dbReference type="Proteomes" id="UP000494115">
    <property type="component" value="Unassembled WGS sequence"/>
</dbReference>
<dbReference type="EMBL" id="CADIKM010000002">
    <property type="protein sequence ID" value="CAB3778799.1"/>
    <property type="molecule type" value="Genomic_DNA"/>
</dbReference>
<organism evidence="2 3">
    <name type="scientific">Pararobbsia alpina</name>
    <dbReference type="NCBI Taxonomy" id="621374"/>
    <lineage>
        <taxon>Bacteria</taxon>
        <taxon>Pseudomonadati</taxon>
        <taxon>Pseudomonadota</taxon>
        <taxon>Betaproteobacteria</taxon>
        <taxon>Burkholderiales</taxon>
        <taxon>Burkholderiaceae</taxon>
        <taxon>Pararobbsia</taxon>
    </lineage>
</organism>
<protein>
    <recommendedName>
        <fullName evidence="1">FAD-dependent urate hydroxylase HpyO/Asp monooxygenase CreE-like FAD/NAD(P)-binding domain-containing protein</fullName>
    </recommendedName>
</protein>
<evidence type="ECO:0000313" key="3">
    <source>
        <dbReference type="Proteomes" id="UP000494115"/>
    </source>
</evidence>
<evidence type="ECO:0000313" key="2">
    <source>
        <dbReference type="EMBL" id="CAB3778799.1"/>
    </source>
</evidence>